<sequence>MSEFAEGAPEIALNDQSLAHLGRAALYEGFAKTALTLCLKALKGLNHEQWVRLERMHFKDIVKAIDQELVRFPLLRPYFEGIKENHERWRERRNFSIHASWGTDTRGKPVANCYRRKTLGDENDVVGAANDCFWLAKEARTFQYQIALLIADGSLTGGGAKGPGGKMRTPTGTVSF</sequence>
<evidence type="ECO:0000313" key="1">
    <source>
        <dbReference type="EMBL" id="PXW70085.1"/>
    </source>
</evidence>
<comment type="caution">
    <text evidence="1">The sequence shown here is derived from an EMBL/GenBank/DDBJ whole genome shotgun (WGS) entry which is preliminary data.</text>
</comment>
<evidence type="ECO:0008006" key="3">
    <source>
        <dbReference type="Google" id="ProtNLM"/>
    </source>
</evidence>
<dbReference type="Proteomes" id="UP000248014">
    <property type="component" value="Unassembled WGS sequence"/>
</dbReference>
<keyword evidence="2" id="KW-1185">Reference proteome</keyword>
<evidence type="ECO:0000313" key="2">
    <source>
        <dbReference type="Proteomes" id="UP000248014"/>
    </source>
</evidence>
<protein>
    <recommendedName>
        <fullName evidence="3">HEPN domain-containing protein</fullName>
    </recommendedName>
</protein>
<accession>A0A2V3URR1</accession>
<dbReference type="AlphaFoldDB" id="A0A2V3URR1"/>
<gene>
    <name evidence="1" type="ORF">C7451_11461</name>
</gene>
<dbReference type="EMBL" id="QJJM01000014">
    <property type="protein sequence ID" value="PXW70085.1"/>
    <property type="molecule type" value="Genomic_DNA"/>
</dbReference>
<organism evidence="1 2">
    <name type="scientific">Blastomonas natatoria</name>
    <dbReference type="NCBI Taxonomy" id="34015"/>
    <lineage>
        <taxon>Bacteria</taxon>
        <taxon>Pseudomonadati</taxon>
        <taxon>Pseudomonadota</taxon>
        <taxon>Alphaproteobacteria</taxon>
        <taxon>Sphingomonadales</taxon>
        <taxon>Sphingomonadaceae</taxon>
        <taxon>Blastomonas</taxon>
    </lineage>
</organism>
<name>A0A2V3URR1_9SPHN</name>
<dbReference type="RefSeq" id="WP_110299956.1">
    <property type="nucleotide sequence ID" value="NZ_QJJM01000014.1"/>
</dbReference>
<dbReference type="OrthoDB" id="9982533at2"/>
<proteinExistence type="predicted"/>
<reference evidence="1 2" key="1">
    <citation type="submission" date="2018-05" db="EMBL/GenBank/DDBJ databases">
        <title>Genomic Encyclopedia of Type Strains, Phase IV (KMG-IV): sequencing the most valuable type-strain genomes for metagenomic binning, comparative biology and taxonomic classification.</title>
        <authorList>
            <person name="Goeker M."/>
        </authorList>
    </citation>
    <scope>NUCLEOTIDE SEQUENCE [LARGE SCALE GENOMIC DNA]</scope>
    <source>
        <strain evidence="1 2">DSM 3183</strain>
    </source>
</reference>